<dbReference type="AlphaFoldDB" id="A0A9D4IB96"/>
<accession>A0A9D4IB96</accession>
<name>A0A9D4IB96_DREPO</name>
<keyword evidence="2" id="KW-1185">Reference proteome</keyword>
<evidence type="ECO:0000313" key="1">
    <source>
        <dbReference type="EMBL" id="KAH3768906.1"/>
    </source>
</evidence>
<reference evidence="1" key="1">
    <citation type="journal article" date="2019" name="bioRxiv">
        <title>The Genome of the Zebra Mussel, Dreissena polymorpha: A Resource for Invasive Species Research.</title>
        <authorList>
            <person name="McCartney M.A."/>
            <person name="Auch B."/>
            <person name="Kono T."/>
            <person name="Mallez S."/>
            <person name="Zhang Y."/>
            <person name="Obille A."/>
            <person name="Becker A."/>
            <person name="Abrahante J.E."/>
            <person name="Garbe J."/>
            <person name="Badalamenti J.P."/>
            <person name="Herman A."/>
            <person name="Mangelson H."/>
            <person name="Liachko I."/>
            <person name="Sullivan S."/>
            <person name="Sone E.D."/>
            <person name="Koren S."/>
            <person name="Silverstein K.A.T."/>
            <person name="Beckman K.B."/>
            <person name="Gohl D.M."/>
        </authorList>
    </citation>
    <scope>NUCLEOTIDE SEQUENCE</scope>
    <source>
        <strain evidence="1">Duluth1</strain>
        <tissue evidence="1">Whole animal</tissue>
    </source>
</reference>
<dbReference type="EMBL" id="JAIWYP010000009">
    <property type="protein sequence ID" value="KAH3768906.1"/>
    <property type="molecule type" value="Genomic_DNA"/>
</dbReference>
<protein>
    <submittedName>
        <fullName evidence="1">Uncharacterized protein</fullName>
    </submittedName>
</protein>
<evidence type="ECO:0000313" key="2">
    <source>
        <dbReference type="Proteomes" id="UP000828390"/>
    </source>
</evidence>
<gene>
    <name evidence="1" type="ORF">DPMN_170123</name>
</gene>
<organism evidence="1 2">
    <name type="scientific">Dreissena polymorpha</name>
    <name type="common">Zebra mussel</name>
    <name type="synonym">Mytilus polymorpha</name>
    <dbReference type="NCBI Taxonomy" id="45954"/>
    <lineage>
        <taxon>Eukaryota</taxon>
        <taxon>Metazoa</taxon>
        <taxon>Spiralia</taxon>
        <taxon>Lophotrochozoa</taxon>
        <taxon>Mollusca</taxon>
        <taxon>Bivalvia</taxon>
        <taxon>Autobranchia</taxon>
        <taxon>Heteroconchia</taxon>
        <taxon>Euheterodonta</taxon>
        <taxon>Imparidentia</taxon>
        <taxon>Neoheterodontei</taxon>
        <taxon>Myida</taxon>
        <taxon>Dreissenoidea</taxon>
        <taxon>Dreissenidae</taxon>
        <taxon>Dreissena</taxon>
    </lineage>
</organism>
<dbReference type="Proteomes" id="UP000828390">
    <property type="component" value="Unassembled WGS sequence"/>
</dbReference>
<sequence length="61" mass="7107">MRIMNNICKSAQYSTHTKLKLYRSRVLSTLMPQKHLANLLAQKNLPKTTFSSDATLKTWKR</sequence>
<reference evidence="1" key="2">
    <citation type="submission" date="2020-11" db="EMBL/GenBank/DDBJ databases">
        <authorList>
            <person name="McCartney M.A."/>
            <person name="Auch B."/>
            <person name="Kono T."/>
            <person name="Mallez S."/>
            <person name="Becker A."/>
            <person name="Gohl D.M."/>
            <person name="Silverstein K.A.T."/>
            <person name="Koren S."/>
            <person name="Bechman K.B."/>
            <person name="Herman A."/>
            <person name="Abrahante J.E."/>
            <person name="Garbe J."/>
        </authorList>
    </citation>
    <scope>NUCLEOTIDE SEQUENCE</scope>
    <source>
        <strain evidence="1">Duluth1</strain>
        <tissue evidence="1">Whole animal</tissue>
    </source>
</reference>
<proteinExistence type="predicted"/>
<comment type="caution">
    <text evidence="1">The sequence shown here is derived from an EMBL/GenBank/DDBJ whole genome shotgun (WGS) entry which is preliminary data.</text>
</comment>